<comment type="caution">
    <text evidence="1">The sequence shown here is derived from an EMBL/GenBank/DDBJ whole genome shotgun (WGS) entry which is preliminary data.</text>
</comment>
<sequence>MEEILSKHREQTRSIGFHWMSFPVREFLTAGIWVVMKRLWSDIHTERKGRDAALVVDRMISVWLAIRFGDVLVAVEAFEKSVVRTIIHAVKLGYGPGIDVSMSAWQHLISGEEAPFLIELQSFSDIYLETDHATFQEAFQKPTALFFTGLAKDIRTVREDILREIAKVRRRNRISLNFNLMGGPTDPDKVERMVYLANLLDVENQDIQWNEYISTRFELIFREWTATRLDDVCTLQDLYRKLPVRWQGLPEALQHDQYIYSVETHWIDTQILLVAGRFPDRNYLFQAEYSDAIQALQETNSVTLIRRILRRCHRRGMKISDAEQVIFSFLLKERIEKIRRWSSEFDDYAWSNLIVHV</sequence>
<dbReference type="Proteomes" id="UP000034616">
    <property type="component" value="Unassembled WGS sequence"/>
</dbReference>
<evidence type="ECO:0000313" key="2">
    <source>
        <dbReference type="Proteomes" id="UP000034616"/>
    </source>
</evidence>
<proteinExistence type="predicted"/>
<gene>
    <name evidence="1" type="ORF">UU35_C0012G0018</name>
</gene>
<protein>
    <submittedName>
        <fullName evidence="1">Uncharacterized protein</fullName>
    </submittedName>
</protein>
<dbReference type="EMBL" id="LCAH01000012">
    <property type="protein sequence ID" value="KKR86501.1"/>
    <property type="molecule type" value="Genomic_DNA"/>
</dbReference>
<name>A0A0G0UGC8_9BACT</name>
<accession>A0A0G0UGC8</accession>
<dbReference type="AlphaFoldDB" id="A0A0G0UGC8"/>
<reference evidence="1 2" key="1">
    <citation type="journal article" date="2015" name="Nature">
        <title>rRNA introns, odd ribosomes, and small enigmatic genomes across a large radiation of phyla.</title>
        <authorList>
            <person name="Brown C.T."/>
            <person name="Hug L.A."/>
            <person name="Thomas B.C."/>
            <person name="Sharon I."/>
            <person name="Castelle C.J."/>
            <person name="Singh A."/>
            <person name="Wilkins M.J."/>
            <person name="Williams K.H."/>
            <person name="Banfield J.F."/>
        </authorList>
    </citation>
    <scope>NUCLEOTIDE SEQUENCE [LARGE SCALE GENOMIC DNA]</scope>
</reference>
<evidence type="ECO:0000313" key="1">
    <source>
        <dbReference type="EMBL" id="KKR86501.1"/>
    </source>
</evidence>
<organism evidence="1 2">
    <name type="scientific">Candidatus Uhrbacteria bacterium GW2011_GWC2_41_11</name>
    <dbReference type="NCBI Taxonomy" id="1618985"/>
    <lineage>
        <taxon>Bacteria</taxon>
        <taxon>Candidatus Uhriibacteriota</taxon>
    </lineage>
</organism>